<proteinExistence type="predicted"/>
<dbReference type="AlphaFoldDB" id="A0A8J3XX12"/>
<keyword evidence="2" id="KW-1185">Reference proteome</keyword>
<evidence type="ECO:0000313" key="1">
    <source>
        <dbReference type="EMBL" id="GII55326.1"/>
    </source>
</evidence>
<dbReference type="Proteomes" id="UP000605992">
    <property type="component" value="Unassembled WGS sequence"/>
</dbReference>
<reference evidence="1" key="1">
    <citation type="submission" date="2021-01" db="EMBL/GenBank/DDBJ databases">
        <title>Whole genome shotgun sequence of Planotetraspora thailandica NBRC 104271.</title>
        <authorList>
            <person name="Komaki H."/>
            <person name="Tamura T."/>
        </authorList>
    </citation>
    <scope>NUCLEOTIDE SEQUENCE</scope>
    <source>
        <strain evidence="1">NBRC 104271</strain>
    </source>
</reference>
<protein>
    <submittedName>
        <fullName evidence="1">Uncharacterized protein</fullName>
    </submittedName>
</protein>
<organism evidence="1 2">
    <name type="scientific">Planotetraspora thailandica</name>
    <dbReference type="NCBI Taxonomy" id="487172"/>
    <lineage>
        <taxon>Bacteria</taxon>
        <taxon>Bacillati</taxon>
        <taxon>Actinomycetota</taxon>
        <taxon>Actinomycetes</taxon>
        <taxon>Streptosporangiales</taxon>
        <taxon>Streptosporangiaceae</taxon>
        <taxon>Planotetraspora</taxon>
    </lineage>
</organism>
<gene>
    <name evidence="1" type="ORF">Pth03_37150</name>
</gene>
<sequence length="117" mass="13298">MRPTQAFPILDSVEEHVRLECMDEVVGREALRIMEEVLCVVQAAPHDTSWTAYESWEAAVADLRDHVERLRRDDLTRLSDLRLLFAPTASLQELAISNGWTGHYMSLAERFDGLSLG</sequence>
<dbReference type="EMBL" id="BOOR01000025">
    <property type="protein sequence ID" value="GII55326.1"/>
    <property type="molecule type" value="Genomic_DNA"/>
</dbReference>
<name>A0A8J3XX12_9ACTN</name>
<evidence type="ECO:0000313" key="2">
    <source>
        <dbReference type="Proteomes" id="UP000605992"/>
    </source>
</evidence>
<accession>A0A8J3XX12</accession>
<comment type="caution">
    <text evidence="1">The sequence shown here is derived from an EMBL/GenBank/DDBJ whole genome shotgun (WGS) entry which is preliminary data.</text>
</comment>